<feature type="chain" id="PRO_5027922270" evidence="1">
    <location>
        <begin position="24"/>
        <end position="212"/>
    </location>
</feature>
<evidence type="ECO:0000313" key="2">
    <source>
        <dbReference type="Proteomes" id="UP000515129"/>
    </source>
</evidence>
<gene>
    <name evidence="3" type="primary">LOC113071149</name>
</gene>
<dbReference type="RefSeq" id="XP_026100298.1">
    <property type="nucleotide sequence ID" value="XM_026244513.1"/>
</dbReference>
<accession>A0A6P6MV92</accession>
<proteinExistence type="predicted"/>
<organism evidence="2 3">
    <name type="scientific">Carassius auratus</name>
    <name type="common">Goldfish</name>
    <dbReference type="NCBI Taxonomy" id="7957"/>
    <lineage>
        <taxon>Eukaryota</taxon>
        <taxon>Metazoa</taxon>
        <taxon>Chordata</taxon>
        <taxon>Craniata</taxon>
        <taxon>Vertebrata</taxon>
        <taxon>Euteleostomi</taxon>
        <taxon>Actinopterygii</taxon>
        <taxon>Neopterygii</taxon>
        <taxon>Teleostei</taxon>
        <taxon>Ostariophysi</taxon>
        <taxon>Cypriniformes</taxon>
        <taxon>Cyprinidae</taxon>
        <taxon>Cyprininae</taxon>
        <taxon>Carassius</taxon>
    </lineage>
</organism>
<feature type="signal peptide" evidence="1">
    <location>
        <begin position="1"/>
        <end position="23"/>
    </location>
</feature>
<sequence length="212" mass="24364">MASALHYCFLILIFGIPMHECTAVLLNGNCVPLEPCFDLNVMANMAERVSKDVIAADGEKILLKHSSFDKIRKKKNLHSCVLQKIINLFQNVLEKTKKNDVHNSKELNHHLELIHIMDQLRHCVYKTKNRCTKLYKMSDITTTSSPMISEKNMTPNQLAVLQLQKLKSASKRLNDVHIQESVMDELKTLHFYMEGKGFRKNTQMTEEKHGVS</sequence>
<keyword evidence="2" id="KW-1185">Reference proteome</keyword>
<protein>
    <submittedName>
        <fullName evidence="3">Uncharacterized protein LOC113071149</fullName>
    </submittedName>
</protein>
<dbReference type="AlphaFoldDB" id="A0A6P6MV92"/>
<dbReference type="KEGG" id="caua:113071149"/>
<evidence type="ECO:0000256" key="1">
    <source>
        <dbReference type="SAM" id="SignalP"/>
    </source>
</evidence>
<evidence type="ECO:0000313" key="3">
    <source>
        <dbReference type="RefSeq" id="XP_026100298.1"/>
    </source>
</evidence>
<dbReference type="Proteomes" id="UP000515129">
    <property type="component" value="Unplaced"/>
</dbReference>
<reference evidence="3" key="1">
    <citation type="submission" date="2025-08" db="UniProtKB">
        <authorList>
            <consortium name="RefSeq"/>
        </authorList>
    </citation>
    <scope>IDENTIFICATION</scope>
    <source>
        <strain evidence="3">Wakin</strain>
        <tissue evidence="3">Muscle</tissue>
    </source>
</reference>
<name>A0A6P6MV92_CARAU</name>
<dbReference type="GeneID" id="113071149"/>
<keyword evidence="1" id="KW-0732">Signal</keyword>
<dbReference type="OrthoDB" id="8846145at2759"/>